<accession>A0ACC0ZRC7</accession>
<gene>
    <name evidence="1" type="ORF">Patl1_33635</name>
</gene>
<dbReference type="EMBL" id="CM047910">
    <property type="protein sequence ID" value="KAJ0075787.1"/>
    <property type="molecule type" value="Genomic_DNA"/>
</dbReference>
<organism evidence="1 2">
    <name type="scientific">Pistacia atlantica</name>
    <dbReference type="NCBI Taxonomy" id="434234"/>
    <lineage>
        <taxon>Eukaryota</taxon>
        <taxon>Viridiplantae</taxon>
        <taxon>Streptophyta</taxon>
        <taxon>Embryophyta</taxon>
        <taxon>Tracheophyta</taxon>
        <taxon>Spermatophyta</taxon>
        <taxon>Magnoliopsida</taxon>
        <taxon>eudicotyledons</taxon>
        <taxon>Gunneridae</taxon>
        <taxon>Pentapetalae</taxon>
        <taxon>rosids</taxon>
        <taxon>malvids</taxon>
        <taxon>Sapindales</taxon>
        <taxon>Anacardiaceae</taxon>
        <taxon>Pistacia</taxon>
    </lineage>
</organism>
<reference evidence="2" key="1">
    <citation type="journal article" date="2023" name="G3 (Bethesda)">
        <title>Genome assembly and association tests identify interacting loci associated with vigor, precocity, and sex in interspecific pistachio rootstocks.</title>
        <authorList>
            <person name="Palmer W."/>
            <person name="Jacygrad E."/>
            <person name="Sagayaradj S."/>
            <person name="Cavanaugh K."/>
            <person name="Han R."/>
            <person name="Bertier L."/>
            <person name="Beede B."/>
            <person name="Kafkas S."/>
            <person name="Golino D."/>
            <person name="Preece J."/>
            <person name="Michelmore R."/>
        </authorList>
    </citation>
    <scope>NUCLEOTIDE SEQUENCE [LARGE SCALE GENOMIC DNA]</scope>
</reference>
<dbReference type="Proteomes" id="UP001164250">
    <property type="component" value="Chromosome 15"/>
</dbReference>
<proteinExistence type="predicted"/>
<protein>
    <submittedName>
        <fullName evidence="1">Uncharacterized protein</fullName>
    </submittedName>
</protein>
<comment type="caution">
    <text evidence="1">The sequence shown here is derived from an EMBL/GenBank/DDBJ whole genome shotgun (WGS) entry which is preliminary data.</text>
</comment>
<evidence type="ECO:0000313" key="2">
    <source>
        <dbReference type="Proteomes" id="UP001164250"/>
    </source>
</evidence>
<keyword evidence="2" id="KW-1185">Reference proteome</keyword>
<name>A0ACC0ZRC7_9ROSI</name>
<evidence type="ECO:0000313" key="1">
    <source>
        <dbReference type="EMBL" id="KAJ0075787.1"/>
    </source>
</evidence>
<sequence length="404" mass="44482">MANTRGNFSFTALQPLELPTISKFKIGLCQLSVSVDKNQNLIHAHNSIKFAAEKGARLVVLPEMWNCPYSNDYFAKYAENFEEKDASPSFSMLSEAALSLGITIVGGSMPECDSGKLFNTCCVFGADGKLKAKHRKVIWSKIIRYGFDFIDVDGKSQENYEKEDIEESDIFTAGDRPTMVDTEMGCIGVGICHDIRFPELAMLYRAKGAHLICYPGAFNISTGELLWELVQRARAADNQLFVATCSPSRESNGSYMIWGHSTLVGPVLKILALVTLTGEITATSGHEETVVVAEIDYSAIQLQREHIPVQNQRRGDVYKFIRLAVGCIGHLGSPFSSVLNACARMPAFLEGKQVQAKVVQLGYGKCGDVSQAKRVFDEILEPDASCWAAMVACYAQNGYAEEKY</sequence>